<evidence type="ECO:0000256" key="1">
    <source>
        <dbReference type="SAM" id="Phobius"/>
    </source>
</evidence>
<accession>A0A081EXY9</accession>
<evidence type="ECO:0008006" key="4">
    <source>
        <dbReference type="Google" id="ProtNLM"/>
    </source>
</evidence>
<protein>
    <recommendedName>
        <fullName evidence="4">Cardiolipin synthase N-terminal domain-containing protein</fullName>
    </recommendedName>
</protein>
<dbReference type="EMBL" id="JNFH02000028">
    <property type="protein sequence ID" value="KDS92277.1"/>
    <property type="molecule type" value="Genomic_DNA"/>
</dbReference>
<organism evidence="2 3">
    <name type="scientific">Halorubrum saccharovorum</name>
    <dbReference type="NCBI Taxonomy" id="2248"/>
    <lineage>
        <taxon>Archaea</taxon>
        <taxon>Methanobacteriati</taxon>
        <taxon>Methanobacteriota</taxon>
        <taxon>Stenosarchaea group</taxon>
        <taxon>Halobacteria</taxon>
        <taxon>Halobacteriales</taxon>
        <taxon>Haloferacaceae</taxon>
        <taxon>Halorubrum</taxon>
    </lineage>
</organism>
<feature type="transmembrane region" description="Helical" evidence="1">
    <location>
        <begin position="37"/>
        <end position="56"/>
    </location>
</feature>
<dbReference type="Proteomes" id="UP000053331">
    <property type="component" value="Unassembled WGS sequence"/>
</dbReference>
<keyword evidence="1" id="KW-1133">Transmembrane helix</keyword>
<keyword evidence="3" id="KW-1185">Reference proteome</keyword>
<dbReference type="RefSeq" id="WP_050024786.1">
    <property type="nucleotide sequence ID" value="NZ_JNFH02000028.1"/>
</dbReference>
<evidence type="ECO:0000313" key="2">
    <source>
        <dbReference type="EMBL" id="KDS92277.1"/>
    </source>
</evidence>
<evidence type="ECO:0000313" key="3">
    <source>
        <dbReference type="Proteomes" id="UP000053331"/>
    </source>
</evidence>
<dbReference type="OrthoDB" id="342897at2157"/>
<feature type="transmembrane region" description="Helical" evidence="1">
    <location>
        <begin position="6"/>
        <end position="25"/>
    </location>
</feature>
<proteinExistence type="predicted"/>
<keyword evidence="1" id="KW-0812">Transmembrane</keyword>
<reference evidence="2 3" key="1">
    <citation type="journal article" date="2015" name="Genome Announc.">
        <title>Draft genome sequence of a Halorubrum H3 strain isolated from the burlinskoye salt lake (Altai Krai, Russia).</title>
        <authorList>
            <person name="Rozanov A.S."/>
            <person name="Bryanskaya A.V."/>
            <person name="Malup T.K."/>
            <person name="Kotenko A.V."/>
            <person name="Peltek S.E."/>
        </authorList>
    </citation>
    <scope>NUCLEOTIDE SEQUENCE [LARGE SCALE GENOMIC DNA]</scope>
    <source>
        <strain evidence="2 3">H3</strain>
    </source>
</reference>
<name>A0A081EXY9_9EURY</name>
<gene>
    <name evidence="2" type="ORF">FK85_14420</name>
</gene>
<dbReference type="AlphaFoldDB" id="A0A081EXY9"/>
<comment type="caution">
    <text evidence="2">The sequence shown here is derived from an EMBL/GenBank/DDBJ whole genome shotgun (WGS) entry which is preliminary data.</text>
</comment>
<sequence>MTDQAYLAFVLFLAVQIPLSILVAIDARRLGLKDPLVWELGVLVPAAGIPVILYYLSERKHLPRNDDAKGSEKH</sequence>
<keyword evidence="1" id="KW-0472">Membrane</keyword>